<dbReference type="Proteomes" id="UP000001460">
    <property type="component" value="Unassembled WGS sequence"/>
</dbReference>
<evidence type="ECO:0000256" key="5">
    <source>
        <dbReference type="ARBA" id="ARBA00023306"/>
    </source>
</evidence>
<dbReference type="GO" id="GO:0003697">
    <property type="term" value="F:single-stranded DNA binding"/>
    <property type="evidence" value="ECO:0007669"/>
    <property type="project" value="TreeGrafter"/>
</dbReference>
<comment type="similarity">
    <text evidence="2">Belongs to the CDC45 family.</text>
</comment>
<dbReference type="Pfam" id="PF02724">
    <property type="entry name" value="CDC45"/>
    <property type="match status" value="1"/>
</dbReference>
<evidence type="ECO:0008006" key="8">
    <source>
        <dbReference type="Google" id="ProtNLM"/>
    </source>
</evidence>
<dbReference type="PANTHER" id="PTHR10507">
    <property type="entry name" value="CDC45-RELATED PROTEIN"/>
    <property type="match status" value="1"/>
</dbReference>
<dbReference type="EMBL" id="DS989727">
    <property type="protein sequence ID" value="EEA05631.1"/>
    <property type="molecule type" value="Genomic_DNA"/>
</dbReference>
<evidence type="ECO:0000313" key="6">
    <source>
        <dbReference type="EMBL" id="EEA05631.1"/>
    </source>
</evidence>
<keyword evidence="3" id="KW-0235">DNA replication</keyword>
<gene>
    <name evidence="6" type="ORF">CMU_026380</name>
</gene>
<dbReference type="InterPro" id="IPR003874">
    <property type="entry name" value="CDC45"/>
</dbReference>
<accession>B6AB79</accession>
<keyword evidence="7" id="KW-1185">Reference proteome</keyword>
<dbReference type="OMA" id="IEISHAY"/>
<keyword evidence="4" id="KW-0539">Nucleus</keyword>
<reference evidence="6" key="1">
    <citation type="submission" date="2008-06" db="EMBL/GenBank/DDBJ databases">
        <authorList>
            <person name="Lorenzi H."/>
            <person name="Inman J."/>
            <person name="Miller J."/>
            <person name="Schobel S."/>
            <person name="Amedeo P."/>
            <person name="Caler E.V."/>
            <person name="da Silva J."/>
        </authorList>
    </citation>
    <scope>NUCLEOTIDE SEQUENCE [LARGE SCALE GENOMIC DNA]</scope>
    <source>
        <strain evidence="6">RN66</strain>
    </source>
</reference>
<evidence type="ECO:0000256" key="3">
    <source>
        <dbReference type="ARBA" id="ARBA00022705"/>
    </source>
</evidence>
<keyword evidence="5" id="KW-0131">Cell cycle</keyword>
<evidence type="ECO:0000256" key="1">
    <source>
        <dbReference type="ARBA" id="ARBA00004123"/>
    </source>
</evidence>
<dbReference type="GO" id="GO:0003688">
    <property type="term" value="F:DNA replication origin binding"/>
    <property type="evidence" value="ECO:0007669"/>
    <property type="project" value="TreeGrafter"/>
</dbReference>
<dbReference type="STRING" id="441375.B6AB79"/>
<dbReference type="GO" id="GO:1902977">
    <property type="term" value="P:mitotic DNA replication preinitiation complex assembly"/>
    <property type="evidence" value="ECO:0007669"/>
    <property type="project" value="TreeGrafter"/>
</dbReference>
<protein>
    <recommendedName>
        <fullName evidence="8">Cell division control protein 45</fullName>
    </recommendedName>
</protein>
<dbReference type="GO" id="GO:0006270">
    <property type="term" value="P:DNA replication initiation"/>
    <property type="evidence" value="ECO:0007669"/>
    <property type="project" value="InterPro"/>
</dbReference>
<comment type="subcellular location">
    <subcellularLocation>
        <location evidence="1">Nucleus</location>
    </subcellularLocation>
</comment>
<dbReference type="RefSeq" id="XP_002139980.1">
    <property type="nucleotide sequence ID" value="XM_002139944.1"/>
</dbReference>
<organism evidence="6 7">
    <name type="scientific">Cryptosporidium muris (strain RN66)</name>
    <dbReference type="NCBI Taxonomy" id="441375"/>
    <lineage>
        <taxon>Eukaryota</taxon>
        <taxon>Sar</taxon>
        <taxon>Alveolata</taxon>
        <taxon>Apicomplexa</taxon>
        <taxon>Conoidasida</taxon>
        <taxon>Coccidia</taxon>
        <taxon>Eucoccidiorida</taxon>
        <taxon>Eimeriorina</taxon>
        <taxon>Cryptosporidiidae</taxon>
        <taxon>Cryptosporidium</taxon>
    </lineage>
</organism>
<dbReference type="OrthoDB" id="10258882at2759"/>
<dbReference type="PANTHER" id="PTHR10507:SF0">
    <property type="entry name" value="CELL DIVISION CONTROL PROTEIN 45 HOMOLOG"/>
    <property type="match status" value="1"/>
</dbReference>
<dbReference type="GeneID" id="6995183"/>
<evidence type="ECO:0000313" key="7">
    <source>
        <dbReference type="Proteomes" id="UP000001460"/>
    </source>
</evidence>
<evidence type="ECO:0000256" key="2">
    <source>
        <dbReference type="ARBA" id="ARBA00010727"/>
    </source>
</evidence>
<dbReference type="AlphaFoldDB" id="B6AB79"/>
<sequence>MPILPAVDFVSLHYTPFAERVQSSSHNRNQLIINQVYHSIWIFCSNDVDSLCALNILMNQFLRRDNISCLINSVTHYNEISSILQEYEKYNTQRECVEVCILINLGAMVNIVTFMKSWFSANVEFWIFDYHRPIIDDLFLNSNGLENCIVILSQQEINFLNRQQNKKKTDEKKGNNEQKKTLSTINNSLPSLSQTIDDLDILMGAKDLSDSKSNNNNTYKEINTSNSDNDSYFGEYTGDPSSFVILQALNNAFSSDRIDGNVLWYTSISISWHYFNHYIEALDYKVYIDTINNILLKYIKSNTSKYDRKQWPKYIRKDLYIPLYRHWNLLEAINCCDILFTNMNLWKIENYREYIMMGRVSAGLSLDEFTENFYLLDKFQSKKLVMELPKGFESLIDNGQSSISLTISTFIKHLPAVVLDVGMHPHISSYDMALILHTTLTGCSQTSNLSGYISESNSMINKQDTPIPVGISIENITKMELMYRDNFRVALQLLQLCTNDGNSYISSNQTRNIWRIFKQYIDETKQLLSLTIKYVRILLTSSTNDCVLIRHNYFTLVEYNDIEISHAYNLRLIGNILVSVLSKGHDLQDRFVIVNKDNLSQIATVVGITPGCDIHNPNIFGSLFSKAIDNLNENKVDGYNKSSPNYFIQDDFDFCIMHLHLNILDKFISVLFVLAENYSQNLNSIYSNDEELVQQSQDTDEELIDDTLDHSNNNQAVVSQLGSLDEEFTP</sequence>
<proteinExistence type="inferred from homology"/>
<dbReference type="GO" id="GO:0003682">
    <property type="term" value="F:chromatin binding"/>
    <property type="evidence" value="ECO:0007669"/>
    <property type="project" value="TreeGrafter"/>
</dbReference>
<dbReference type="GO" id="GO:0000727">
    <property type="term" value="P:double-strand break repair via break-induced replication"/>
    <property type="evidence" value="ECO:0007669"/>
    <property type="project" value="TreeGrafter"/>
</dbReference>
<dbReference type="VEuPathDB" id="CryptoDB:CMU_026380"/>
<evidence type="ECO:0000256" key="4">
    <source>
        <dbReference type="ARBA" id="ARBA00023242"/>
    </source>
</evidence>
<name>B6AB79_CRYMR</name>
<dbReference type="GO" id="GO:0031261">
    <property type="term" value="C:DNA replication preinitiation complex"/>
    <property type="evidence" value="ECO:0007669"/>
    <property type="project" value="TreeGrafter"/>
</dbReference>